<evidence type="ECO:0000256" key="1">
    <source>
        <dbReference type="SAM" id="Phobius"/>
    </source>
</evidence>
<gene>
    <name evidence="2" type="ORF">ACFQMK_01590</name>
</gene>
<comment type="caution">
    <text evidence="2">The sequence shown here is derived from an EMBL/GenBank/DDBJ whole genome shotgun (WGS) entry which is preliminary data.</text>
</comment>
<protein>
    <submittedName>
        <fullName evidence="2">Uncharacterized protein</fullName>
    </submittedName>
</protein>
<feature type="transmembrane region" description="Helical" evidence="1">
    <location>
        <begin position="147"/>
        <end position="166"/>
    </location>
</feature>
<keyword evidence="3" id="KW-1185">Reference proteome</keyword>
<accession>A0ABD5YGU8</accession>
<evidence type="ECO:0000313" key="2">
    <source>
        <dbReference type="EMBL" id="MFC7185610.1"/>
    </source>
</evidence>
<dbReference type="RefSeq" id="WP_267662592.1">
    <property type="nucleotide sequence ID" value="NZ_JAODIX010000006.1"/>
</dbReference>
<dbReference type="Proteomes" id="UP001596390">
    <property type="component" value="Unassembled WGS sequence"/>
</dbReference>
<dbReference type="InterPro" id="IPR055946">
    <property type="entry name" value="DUF7524"/>
</dbReference>
<name>A0ABD5YGU8_9EURY</name>
<evidence type="ECO:0000313" key="3">
    <source>
        <dbReference type="Proteomes" id="UP001596390"/>
    </source>
</evidence>
<reference evidence="2 3" key="1">
    <citation type="journal article" date="2019" name="Int. J. Syst. Evol. Microbiol.">
        <title>The Global Catalogue of Microorganisms (GCM) 10K type strain sequencing project: providing services to taxonomists for standard genome sequencing and annotation.</title>
        <authorList>
            <consortium name="The Broad Institute Genomics Platform"/>
            <consortium name="The Broad Institute Genome Sequencing Center for Infectious Disease"/>
            <person name="Wu L."/>
            <person name="Ma J."/>
        </authorList>
    </citation>
    <scope>NUCLEOTIDE SEQUENCE [LARGE SCALE GENOMIC DNA]</scope>
    <source>
        <strain evidence="2 3">Q85</strain>
    </source>
</reference>
<feature type="transmembrane region" description="Helical" evidence="1">
    <location>
        <begin position="172"/>
        <end position="192"/>
    </location>
</feature>
<dbReference type="EMBL" id="JBHSZZ010000006">
    <property type="protein sequence ID" value="MFC7185610.1"/>
    <property type="molecule type" value="Genomic_DNA"/>
</dbReference>
<keyword evidence="1" id="KW-1133">Transmembrane helix</keyword>
<organism evidence="2 3">
    <name type="scientific">Halorubrum yunnanense</name>
    <dbReference type="NCBI Taxonomy" id="1526162"/>
    <lineage>
        <taxon>Archaea</taxon>
        <taxon>Methanobacteriati</taxon>
        <taxon>Methanobacteriota</taxon>
        <taxon>Stenosarchaea group</taxon>
        <taxon>Halobacteria</taxon>
        <taxon>Halobacteriales</taxon>
        <taxon>Haloferacaceae</taxon>
        <taxon>Halorubrum</taxon>
    </lineage>
</organism>
<keyword evidence="1" id="KW-0472">Membrane</keyword>
<dbReference type="Pfam" id="PF24368">
    <property type="entry name" value="DUF7524"/>
    <property type="match status" value="1"/>
</dbReference>
<keyword evidence="1" id="KW-0812">Transmembrane</keyword>
<dbReference type="AlphaFoldDB" id="A0ABD5YGU8"/>
<proteinExistence type="predicted"/>
<sequence>MPTLSVELNGDAVHSIRAPDRFEASGPFSVALENLGRSTHVHLHFDDELDRVCSIGETNHYVDDESTRRVHVTADDVEESITGKLKIVTGYGSNTRYVDVRVDPPPAAEADEIVVDEAFAEPPERPPDPPPRQRAANAVVGVVERGGLPAAALGLLAVVAGVAFALTVESVVVSVAVGVVLTVSLAAVLLGAV</sequence>